<dbReference type="AlphaFoldDB" id="A0A9P4IT53"/>
<dbReference type="Proteomes" id="UP000799772">
    <property type="component" value="Unassembled WGS sequence"/>
</dbReference>
<reference evidence="1" key="1">
    <citation type="journal article" date="2020" name="Stud. Mycol.">
        <title>101 Dothideomycetes genomes: a test case for predicting lifestyles and emergence of pathogens.</title>
        <authorList>
            <person name="Haridas S."/>
            <person name="Albert R."/>
            <person name="Binder M."/>
            <person name="Bloem J."/>
            <person name="Labutti K."/>
            <person name="Salamov A."/>
            <person name="Andreopoulos B."/>
            <person name="Baker S."/>
            <person name="Barry K."/>
            <person name="Bills G."/>
            <person name="Bluhm B."/>
            <person name="Cannon C."/>
            <person name="Castanera R."/>
            <person name="Culley D."/>
            <person name="Daum C."/>
            <person name="Ezra D."/>
            <person name="Gonzalez J."/>
            <person name="Henrissat B."/>
            <person name="Kuo A."/>
            <person name="Liang C."/>
            <person name="Lipzen A."/>
            <person name="Lutzoni F."/>
            <person name="Magnuson J."/>
            <person name="Mondo S."/>
            <person name="Nolan M."/>
            <person name="Ohm R."/>
            <person name="Pangilinan J."/>
            <person name="Park H.-J."/>
            <person name="Ramirez L."/>
            <person name="Alfaro M."/>
            <person name="Sun H."/>
            <person name="Tritt A."/>
            <person name="Yoshinaga Y."/>
            <person name="Zwiers L.-H."/>
            <person name="Turgeon B."/>
            <person name="Goodwin S."/>
            <person name="Spatafora J."/>
            <person name="Crous P."/>
            <person name="Grigoriev I."/>
        </authorList>
    </citation>
    <scope>NUCLEOTIDE SEQUENCE</scope>
    <source>
        <strain evidence="1">CBS 133067</strain>
    </source>
</reference>
<gene>
    <name evidence="1" type="ORF">NA57DRAFT_71076</name>
</gene>
<evidence type="ECO:0000313" key="1">
    <source>
        <dbReference type="EMBL" id="KAF2104873.1"/>
    </source>
</evidence>
<dbReference type="Gene3D" id="3.40.30.10">
    <property type="entry name" value="Glutaredoxin"/>
    <property type="match status" value="1"/>
</dbReference>
<dbReference type="Pfam" id="PF05988">
    <property type="entry name" value="DUF899"/>
    <property type="match status" value="1"/>
</dbReference>
<comment type="caution">
    <text evidence="1">The sequence shown here is derived from an EMBL/GenBank/DDBJ whole genome shotgun (WGS) entry which is preliminary data.</text>
</comment>
<accession>A0A9P4IT53</accession>
<dbReference type="InterPro" id="IPR010296">
    <property type="entry name" value="DUF899_thioredox"/>
</dbReference>
<organism evidence="1 2">
    <name type="scientific">Rhizodiscina lignyota</name>
    <dbReference type="NCBI Taxonomy" id="1504668"/>
    <lineage>
        <taxon>Eukaryota</taxon>
        <taxon>Fungi</taxon>
        <taxon>Dikarya</taxon>
        <taxon>Ascomycota</taxon>
        <taxon>Pezizomycotina</taxon>
        <taxon>Dothideomycetes</taxon>
        <taxon>Pleosporomycetidae</taxon>
        <taxon>Aulographales</taxon>
        <taxon>Rhizodiscinaceae</taxon>
        <taxon>Rhizodiscina</taxon>
    </lineage>
</organism>
<dbReference type="OrthoDB" id="3503208at2759"/>
<proteinExistence type="predicted"/>
<dbReference type="EMBL" id="ML978121">
    <property type="protein sequence ID" value="KAF2104873.1"/>
    <property type="molecule type" value="Genomic_DNA"/>
</dbReference>
<evidence type="ECO:0000313" key="2">
    <source>
        <dbReference type="Proteomes" id="UP000799772"/>
    </source>
</evidence>
<sequence>MPGPIHIERYPAGASEEYKQARADLLKAEWDLRNQVERVAEMRRALPPGAPMKEYTFIEGPRDLNEDGPFTKTTLADLAADGRSLIIYHMMFGEDAEEACSMCSCAIDSINGAAKHIEQRANLAIIGKGDIRKLRAWARKRGWHNLRILSSLESTFNNDMHLEHPPWMPDFKDVPSMSVFKKEKEGIVRHVYTVNAHFDKENEDQERFPERGGDLFTAVWMILDLIPEGRGDWYAQNDYI</sequence>
<keyword evidence="2" id="KW-1185">Reference proteome</keyword>
<protein>
    <submittedName>
        <fullName evidence="1">CalU12</fullName>
    </submittedName>
</protein>
<name>A0A9P4IT53_9PEZI</name>